<evidence type="ECO:0000256" key="1">
    <source>
        <dbReference type="ARBA" id="ARBA00004251"/>
    </source>
</evidence>
<reference evidence="12" key="3">
    <citation type="submission" date="2025-09" db="UniProtKB">
        <authorList>
            <consortium name="Ensembl"/>
        </authorList>
    </citation>
    <scope>IDENTIFICATION</scope>
</reference>
<dbReference type="GO" id="GO:0071222">
    <property type="term" value="P:cellular response to lipopolysaccharide"/>
    <property type="evidence" value="ECO:0007669"/>
    <property type="project" value="TreeGrafter"/>
</dbReference>
<keyword evidence="7" id="KW-1015">Disulfide bond</keyword>
<dbReference type="GO" id="GO:0009897">
    <property type="term" value="C:external side of plasma membrane"/>
    <property type="evidence" value="ECO:0007669"/>
    <property type="project" value="TreeGrafter"/>
</dbReference>
<dbReference type="Proteomes" id="UP000008672">
    <property type="component" value="Unassembled WGS sequence"/>
</dbReference>
<evidence type="ECO:0000256" key="6">
    <source>
        <dbReference type="ARBA" id="ARBA00023136"/>
    </source>
</evidence>
<dbReference type="GeneTree" id="ENSGT00940000154641"/>
<keyword evidence="6" id="KW-0472">Membrane</keyword>
<dbReference type="Pfam" id="PF22705">
    <property type="entry name" value="C2-set_3"/>
    <property type="match status" value="1"/>
</dbReference>
<evidence type="ECO:0000256" key="9">
    <source>
        <dbReference type="ARBA" id="ARBA00023180"/>
    </source>
</evidence>
<evidence type="ECO:0000256" key="10">
    <source>
        <dbReference type="ARBA" id="ARBA00023319"/>
    </source>
</evidence>
<dbReference type="GO" id="GO:0042102">
    <property type="term" value="P:positive regulation of T cell proliferation"/>
    <property type="evidence" value="ECO:0007669"/>
    <property type="project" value="TreeGrafter"/>
</dbReference>
<protein>
    <recommendedName>
        <fullName evidence="11">Ig-like domain-containing protein</fullName>
    </recommendedName>
</protein>
<accession>M3XGI4</accession>
<comment type="subcellular location">
    <subcellularLocation>
        <location evidence="1">Cell membrane</location>
        <topology evidence="1">Single-pass type I membrane protein</topology>
    </subcellularLocation>
</comment>
<feature type="domain" description="Ig-like" evidence="11">
    <location>
        <begin position="56"/>
        <end position="152"/>
    </location>
</feature>
<dbReference type="PROSITE" id="PS50835">
    <property type="entry name" value="IG_LIKE"/>
    <property type="match status" value="2"/>
</dbReference>
<keyword evidence="8" id="KW-0675">Receptor</keyword>
<keyword evidence="2" id="KW-1003">Cell membrane</keyword>
<dbReference type="GO" id="GO:0031295">
    <property type="term" value="P:T cell costimulation"/>
    <property type="evidence" value="ECO:0007669"/>
    <property type="project" value="TreeGrafter"/>
</dbReference>
<dbReference type="InParanoid" id="M3XGI4"/>
<keyword evidence="3" id="KW-0812">Transmembrane</keyword>
<evidence type="ECO:0000256" key="7">
    <source>
        <dbReference type="ARBA" id="ARBA00023157"/>
    </source>
</evidence>
<evidence type="ECO:0000313" key="12">
    <source>
        <dbReference type="Ensembl" id="ENSLACP00000021840.1"/>
    </source>
</evidence>
<name>M3XGI4_LATCH</name>
<keyword evidence="4" id="KW-0732">Signal</keyword>
<evidence type="ECO:0000256" key="4">
    <source>
        <dbReference type="ARBA" id="ARBA00022729"/>
    </source>
</evidence>
<dbReference type="Gene3D" id="2.60.40.10">
    <property type="entry name" value="Immunoglobulins"/>
    <property type="match status" value="2"/>
</dbReference>
<evidence type="ECO:0000313" key="13">
    <source>
        <dbReference type="Proteomes" id="UP000008672"/>
    </source>
</evidence>
<evidence type="ECO:0000256" key="3">
    <source>
        <dbReference type="ARBA" id="ARBA00022692"/>
    </source>
</evidence>
<evidence type="ECO:0000256" key="8">
    <source>
        <dbReference type="ARBA" id="ARBA00023170"/>
    </source>
</evidence>
<dbReference type="PANTHER" id="PTHR25466">
    <property type="entry name" value="T-LYMPHOCYTE ACTIVATION ANTIGEN"/>
    <property type="match status" value="1"/>
</dbReference>
<dbReference type="AlphaFoldDB" id="M3XGI4"/>
<dbReference type="GO" id="GO:0007166">
    <property type="term" value="P:cell surface receptor signaling pathway"/>
    <property type="evidence" value="ECO:0007669"/>
    <property type="project" value="TreeGrafter"/>
</dbReference>
<dbReference type="SUPFAM" id="SSF48726">
    <property type="entry name" value="Immunoglobulin"/>
    <property type="match status" value="2"/>
</dbReference>
<dbReference type="PANTHER" id="PTHR25466:SF2">
    <property type="entry name" value="T-LYMPHOCYTE ACTIVATION ANTIGEN CD86"/>
    <property type="match status" value="1"/>
</dbReference>
<dbReference type="InterPro" id="IPR013783">
    <property type="entry name" value="Ig-like_fold"/>
</dbReference>
<keyword evidence="5" id="KW-1133">Transmembrane helix</keyword>
<dbReference type="eggNOG" id="ENOG502SQ2A">
    <property type="taxonomic scope" value="Eukaryota"/>
</dbReference>
<evidence type="ECO:0000256" key="2">
    <source>
        <dbReference type="ARBA" id="ARBA00022475"/>
    </source>
</evidence>
<evidence type="ECO:0000259" key="11">
    <source>
        <dbReference type="PROSITE" id="PS50835"/>
    </source>
</evidence>
<keyword evidence="10" id="KW-0393">Immunoglobulin domain</keyword>
<keyword evidence="9" id="KW-0325">Glycoprotein</keyword>
<dbReference type="STRING" id="7897.ENSLACP00000021840"/>
<dbReference type="GO" id="GO:0006955">
    <property type="term" value="P:immune response"/>
    <property type="evidence" value="ECO:0007669"/>
    <property type="project" value="TreeGrafter"/>
</dbReference>
<dbReference type="InterPro" id="IPR036179">
    <property type="entry name" value="Ig-like_dom_sf"/>
</dbReference>
<sequence length="255" mass="28701">MSFRCCLREKGYRTSILVLLSTTVCRKRSRMREIAQLSRLVKFMASISVFMALSSPMTSACPSDAQALHSKTVLLPCFNQKNTSLDNTRVYWQTKSNDVVYVINNGKIELDQQHHAYKTRASLPPEQMKKGNFSLVLSNITVDDENVYKCVILVKDGVEYKVFSEHCINVIVAAHYKEIQIRYSSVTASLTCSSSGGYPEPKVYWKMTTENHHSKTILGNITSTVDPTNKLYSISSVLALQDTTYVNISCSIENV</sequence>
<organism evidence="12 13">
    <name type="scientific">Latimeria chalumnae</name>
    <name type="common">Coelacanth</name>
    <dbReference type="NCBI Taxonomy" id="7897"/>
    <lineage>
        <taxon>Eukaryota</taxon>
        <taxon>Metazoa</taxon>
        <taxon>Chordata</taxon>
        <taxon>Craniata</taxon>
        <taxon>Vertebrata</taxon>
        <taxon>Euteleostomi</taxon>
        <taxon>Coelacanthiformes</taxon>
        <taxon>Coelacanthidae</taxon>
        <taxon>Latimeria</taxon>
    </lineage>
</organism>
<dbReference type="InterPro" id="IPR007110">
    <property type="entry name" value="Ig-like_dom"/>
</dbReference>
<dbReference type="InterPro" id="IPR013106">
    <property type="entry name" value="Ig_V-set"/>
</dbReference>
<dbReference type="Pfam" id="PF07686">
    <property type="entry name" value="V-set"/>
    <property type="match status" value="1"/>
</dbReference>
<keyword evidence="13" id="KW-1185">Reference proteome</keyword>
<dbReference type="Ensembl" id="ENSLACT00000025776.1">
    <property type="protein sequence ID" value="ENSLACP00000021840.1"/>
    <property type="gene ID" value="ENSLACG00000022343.1"/>
</dbReference>
<dbReference type="EMBL" id="AFYH01256071">
    <property type="status" value="NOT_ANNOTATED_CDS"/>
    <property type="molecule type" value="Genomic_DNA"/>
</dbReference>
<proteinExistence type="predicted"/>
<evidence type="ECO:0000256" key="5">
    <source>
        <dbReference type="ARBA" id="ARBA00022989"/>
    </source>
</evidence>
<dbReference type="GO" id="GO:0042130">
    <property type="term" value="P:negative regulation of T cell proliferation"/>
    <property type="evidence" value="ECO:0007669"/>
    <property type="project" value="TreeGrafter"/>
</dbReference>
<reference evidence="12" key="2">
    <citation type="submission" date="2025-08" db="UniProtKB">
        <authorList>
            <consortium name="Ensembl"/>
        </authorList>
    </citation>
    <scope>IDENTIFICATION</scope>
</reference>
<dbReference type="OMA" id="TEKHEDY"/>
<dbReference type="InterPro" id="IPR051713">
    <property type="entry name" value="T-cell_Activation_Regulation"/>
</dbReference>
<reference evidence="13" key="1">
    <citation type="submission" date="2011-08" db="EMBL/GenBank/DDBJ databases">
        <title>The draft genome of Latimeria chalumnae.</title>
        <authorList>
            <person name="Di Palma F."/>
            <person name="Alfoldi J."/>
            <person name="Johnson J."/>
            <person name="Berlin A."/>
            <person name="Gnerre S."/>
            <person name="Jaffe D."/>
            <person name="MacCallum I."/>
            <person name="Young S."/>
            <person name="Walker B.J."/>
            <person name="Lander E."/>
            <person name="Lindblad-Toh K."/>
        </authorList>
    </citation>
    <scope>NUCLEOTIDE SEQUENCE [LARGE SCALE GENOMIC DNA]</scope>
    <source>
        <strain evidence="13">Wild caught</strain>
    </source>
</reference>
<dbReference type="HOGENOM" id="CLU_013137_8_2_1"/>
<feature type="domain" description="Ig-like" evidence="11">
    <location>
        <begin position="168"/>
        <end position="255"/>
    </location>
</feature>
<dbReference type="InterPro" id="IPR053896">
    <property type="entry name" value="BTN3A2-like_Ig-C"/>
</dbReference>